<gene>
    <name evidence="2" type="ORF">L873DRAFT_1841614</name>
</gene>
<reference evidence="2 3" key="1">
    <citation type="journal article" date="2018" name="Nat. Ecol. Evol.">
        <title>Pezizomycetes genomes reveal the molecular basis of ectomycorrhizal truffle lifestyle.</title>
        <authorList>
            <person name="Murat C."/>
            <person name="Payen T."/>
            <person name="Noel B."/>
            <person name="Kuo A."/>
            <person name="Morin E."/>
            <person name="Chen J."/>
            <person name="Kohler A."/>
            <person name="Krizsan K."/>
            <person name="Balestrini R."/>
            <person name="Da Silva C."/>
            <person name="Montanini B."/>
            <person name="Hainaut M."/>
            <person name="Levati E."/>
            <person name="Barry K.W."/>
            <person name="Belfiori B."/>
            <person name="Cichocki N."/>
            <person name="Clum A."/>
            <person name="Dockter R.B."/>
            <person name="Fauchery L."/>
            <person name="Guy J."/>
            <person name="Iotti M."/>
            <person name="Le Tacon F."/>
            <person name="Lindquist E.A."/>
            <person name="Lipzen A."/>
            <person name="Malagnac F."/>
            <person name="Mello A."/>
            <person name="Molinier V."/>
            <person name="Miyauchi S."/>
            <person name="Poulain J."/>
            <person name="Riccioni C."/>
            <person name="Rubini A."/>
            <person name="Sitrit Y."/>
            <person name="Splivallo R."/>
            <person name="Traeger S."/>
            <person name="Wang M."/>
            <person name="Zifcakova L."/>
            <person name="Wipf D."/>
            <person name="Zambonelli A."/>
            <person name="Paolocci F."/>
            <person name="Nowrousian M."/>
            <person name="Ottonello S."/>
            <person name="Baldrian P."/>
            <person name="Spatafora J.W."/>
            <person name="Henrissat B."/>
            <person name="Nagy L.G."/>
            <person name="Aury J.M."/>
            <person name="Wincker P."/>
            <person name="Grigoriev I.V."/>
            <person name="Bonfante P."/>
            <person name="Martin F.M."/>
        </authorList>
    </citation>
    <scope>NUCLEOTIDE SEQUENCE [LARGE SCALE GENOMIC DNA]</scope>
    <source>
        <strain evidence="2 3">120613-1</strain>
    </source>
</reference>
<evidence type="ECO:0000313" key="3">
    <source>
        <dbReference type="Proteomes" id="UP000276215"/>
    </source>
</evidence>
<proteinExistence type="predicted"/>
<protein>
    <submittedName>
        <fullName evidence="2">Uncharacterized protein</fullName>
    </submittedName>
</protein>
<keyword evidence="3" id="KW-1185">Reference proteome</keyword>
<evidence type="ECO:0000313" key="2">
    <source>
        <dbReference type="EMBL" id="RPB02749.1"/>
    </source>
</evidence>
<feature type="region of interest" description="Disordered" evidence="1">
    <location>
        <begin position="1"/>
        <end position="50"/>
    </location>
</feature>
<accession>A0A3N4K0B5</accession>
<feature type="region of interest" description="Disordered" evidence="1">
    <location>
        <begin position="118"/>
        <end position="156"/>
    </location>
</feature>
<sequence length="156" mass="17043">MTITQTKRMEAIAEQRTCYEEERDDAESEKSEEEENIEKGGGNIEGVEAEDGAGVTHGHSVHAFSYAVIPTLPQHAITVAPPEFAPLTWSDSRLPFKGLACPCGIDVSLGTMVITTQKQPHTREPPPSIAREQFVSNTSGPTEWLSIAKRPSQRPS</sequence>
<evidence type="ECO:0000256" key="1">
    <source>
        <dbReference type="SAM" id="MobiDB-lite"/>
    </source>
</evidence>
<name>A0A3N4K0B5_9PEZI</name>
<dbReference type="AlphaFoldDB" id="A0A3N4K0B5"/>
<feature type="compositionally biased region" description="Basic and acidic residues" evidence="1">
    <location>
        <begin position="7"/>
        <end position="20"/>
    </location>
</feature>
<dbReference type="Proteomes" id="UP000276215">
    <property type="component" value="Unassembled WGS sequence"/>
</dbReference>
<organism evidence="2 3">
    <name type="scientific">Choiromyces venosus 120613-1</name>
    <dbReference type="NCBI Taxonomy" id="1336337"/>
    <lineage>
        <taxon>Eukaryota</taxon>
        <taxon>Fungi</taxon>
        <taxon>Dikarya</taxon>
        <taxon>Ascomycota</taxon>
        <taxon>Pezizomycotina</taxon>
        <taxon>Pezizomycetes</taxon>
        <taxon>Pezizales</taxon>
        <taxon>Tuberaceae</taxon>
        <taxon>Choiromyces</taxon>
    </lineage>
</organism>
<dbReference type="EMBL" id="ML120366">
    <property type="protein sequence ID" value="RPB02749.1"/>
    <property type="molecule type" value="Genomic_DNA"/>
</dbReference>
<feature type="compositionally biased region" description="Acidic residues" evidence="1">
    <location>
        <begin position="21"/>
        <end position="36"/>
    </location>
</feature>